<sequence>MRGSGESILPTSNYQCVSNIYLPFKQINGLTLQPPFPFEIANCIKSRDVPAQTIPTPTVPKINYLWNTFPNHSSPVMRAPPPPPSADPPREPNWVRWTGMIPMGENICFGSCAEASV</sequence>
<dbReference type="AlphaFoldDB" id="A0AAV4VUB2"/>
<accession>A0AAV4VUB2</accession>
<gene>
    <name evidence="1" type="ORF">CEXT_119571</name>
</gene>
<evidence type="ECO:0000313" key="1">
    <source>
        <dbReference type="EMBL" id="GIY73475.1"/>
    </source>
</evidence>
<dbReference type="EMBL" id="BPLR01015082">
    <property type="protein sequence ID" value="GIY73475.1"/>
    <property type="molecule type" value="Genomic_DNA"/>
</dbReference>
<name>A0AAV4VUB2_CAEEX</name>
<organism evidence="1 2">
    <name type="scientific">Caerostris extrusa</name>
    <name type="common">Bark spider</name>
    <name type="synonym">Caerostris bankana</name>
    <dbReference type="NCBI Taxonomy" id="172846"/>
    <lineage>
        <taxon>Eukaryota</taxon>
        <taxon>Metazoa</taxon>
        <taxon>Ecdysozoa</taxon>
        <taxon>Arthropoda</taxon>
        <taxon>Chelicerata</taxon>
        <taxon>Arachnida</taxon>
        <taxon>Araneae</taxon>
        <taxon>Araneomorphae</taxon>
        <taxon>Entelegynae</taxon>
        <taxon>Araneoidea</taxon>
        <taxon>Araneidae</taxon>
        <taxon>Caerostris</taxon>
    </lineage>
</organism>
<keyword evidence="2" id="KW-1185">Reference proteome</keyword>
<comment type="caution">
    <text evidence="1">The sequence shown here is derived from an EMBL/GenBank/DDBJ whole genome shotgun (WGS) entry which is preliminary data.</text>
</comment>
<protein>
    <submittedName>
        <fullName evidence="1">Uncharacterized protein</fullName>
    </submittedName>
</protein>
<dbReference type="Proteomes" id="UP001054945">
    <property type="component" value="Unassembled WGS sequence"/>
</dbReference>
<evidence type="ECO:0000313" key="2">
    <source>
        <dbReference type="Proteomes" id="UP001054945"/>
    </source>
</evidence>
<proteinExistence type="predicted"/>
<reference evidence="1 2" key="1">
    <citation type="submission" date="2021-06" db="EMBL/GenBank/DDBJ databases">
        <title>Caerostris extrusa draft genome.</title>
        <authorList>
            <person name="Kono N."/>
            <person name="Arakawa K."/>
        </authorList>
    </citation>
    <scope>NUCLEOTIDE SEQUENCE [LARGE SCALE GENOMIC DNA]</scope>
</reference>